<dbReference type="InterPro" id="IPR010620">
    <property type="entry name" value="SBBP_repeat"/>
</dbReference>
<protein>
    <recommendedName>
        <fullName evidence="2">6-bladed beta-propeller</fullName>
    </recommendedName>
</protein>
<sequence length="116" mass="13292">MPIKKARINLLNRLTVLRMAIRRENQKGMRPLDGGGIRGAIFSFFFDKNKIFLKIYNGFMKKMFLFLLIFLLTILGCKKENSPHQEWVSRYNGPGNSSDFATAIAVDNKGNVYVTD</sequence>
<evidence type="ECO:0008006" key="2">
    <source>
        <dbReference type="Google" id="ProtNLM"/>
    </source>
</evidence>
<dbReference type="AlphaFoldDB" id="A0A7V3ZVZ7"/>
<evidence type="ECO:0000313" key="1">
    <source>
        <dbReference type="EMBL" id="HGK64189.1"/>
    </source>
</evidence>
<accession>A0A7V3ZVZ7</accession>
<proteinExistence type="predicted"/>
<feature type="non-terminal residue" evidence="1">
    <location>
        <position position="1"/>
    </location>
</feature>
<gene>
    <name evidence="1" type="ORF">ENU74_06345</name>
</gene>
<name>A0A7V3ZVZ7_UNCW3</name>
<reference evidence="1" key="1">
    <citation type="journal article" date="2020" name="mSystems">
        <title>Genome- and Community-Level Interaction Insights into Carbon Utilization and Element Cycling Functions of Hydrothermarchaeota in Hydrothermal Sediment.</title>
        <authorList>
            <person name="Zhou Z."/>
            <person name="Liu Y."/>
            <person name="Xu W."/>
            <person name="Pan J."/>
            <person name="Luo Z.H."/>
            <person name="Li M."/>
        </authorList>
    </citation>
    <scope>NUCLEOTIDE SEQUENCE [LARGE SCALE GENOMIC DNA]</scope>
    <source>
        <strain evidence="1">SpSt-697</strain>
    </source>
</reference>
<dbReference type="EMBL" id="DTDR01000154">
    <property type="protein sequence ID" value="HGK64189.1"/>
    <property type="molecule type" value="Genomic_DNA"/>
</dbReference>
<dbReference type="Pfam" id="PF06739">
    <property type="entry name" value="SBBP"/>
    <property type="match status" value="1"/>
</dbReference>
<comment type="caution">
    <text evidence="1">The sequence shown here is derived from an EMBL/GenBank/DDBJ whole genome shotgun (WGS) entry which is preliminary data.</text>
</comment>
<organism evidence="1">
    <name type="scientific">candidate division WOR-3 bacterium</name>
    <dbReference type="NCBI Taxonomy" id="2052148"/>
    <lineage>
        <taxon>Bacteria</taxon>
        <taxon>Bacteria division WOR-3</taxon>
    </lineage>
</organism>